<reference evidence="1 2" key="1">
    <citation type="submission" date="2019-03" db="EMBL/GenBank/DDBJ databases">
        <title>Flavobacterium AT-3-2 sp. nov., isolated from arctic soil.</title>
        <authorList>
            <person name="Chaudhary D.K."/>
        </authorList>
    </citation>
    <scope>NUCLEOTIDE SEQUENCE [LARGE SCALE GENOMIC DNA]</scope>
    <source>
        <strain evidence="1 2">AT-3-2</strain>
    </source>
</reference>
<proteinExistence type="predicted"/>
<dbReference type="Proteomes" id="UP000295278">
    <property type="component" value="Unassembled WGS sequence"/>
</dbReference>
<dbReference type="RefSeq" id="WP_131910647.1">
    <property type="nucleotide sequence ID" value="NZ_SMFM01000010.1"/>
</dbReference>
<organism evidence="1 2">
    <name type="scientific">Flavobacterium caseinilyticum</name>
    <dbReference type="NCBI Taxonomy" id="2541732"/>
    <lineage>
        <taxon>Bacteria</taxon>
        <taxon>Pseudomonadati</taxon>
        <taxon>Bacteroidota</taxon>
        <taxon>Flavobacteriia</taxon>
        <taxon>Flavobacteriales</taxon>
        <taxon>Flavobacteriaceae</taxon>
        <taxon>Flavobacterium</taxon>
    </lineage>
</organism>
<dbReference type="OrthoDB" id="1351070at2"/>
<comment type="caution">
    <text evidence="1">The sequence shown here is derived from an EMBL/GenBank/DDBJ whole genome shotgun (WGS) entry which is preliminary data.</text>
</comment>
<evidence type="ECO:0000313" key="2">
    <source>
        <dbReference type="Proteomes" id="UP000295278"/>
    </source>
</evidence>
<sequence length="214" mass="25208">MKKYIFYLMTFEFLILNVRCSSDVNLDANFDHNIVESVTVKEYKTNIPLPEVKFSIYFCKKYDVEFGTCIEKEQLSSCVTDKNGICKCTFPKNSFADIIIEKPMYWIKHYHNIERSKEYVIQPEAWVNINFIANAEYPSTCTFFIKIDGELRYAQEIFQLINPSNKVLTLFGNEENKINWILYKTFNSNSEVLNSGSFILNPKKFKNLTYTLNY</sequence>
<protein>
    <submittedName>
        <fullName evidence="1">Uncharacterized protein</fullName>
    </submittedName>
</protein>
<accession>A0A4R5APR7</accession>
<keyword evidence="2" id="KW-1185">Reference proteome</keyword>
<dbReference type="EMBL" id="SMFM01000010">
    <property type="protein sequence ID" value="TDD74145.1"/>
    <property type="molecule type" value="Genomic_DNA"/>
</dbReference>
<name>A0A4R5APR7_9FLAO</name>
<gene>
    <name evidence="1" type="ORF">E0F89_15535</name>
</gene>
<evidence type="ECO:0000313" key="1">
    <source>
        <dbReference type="EMBL" id="TDD74145.1"/>
    </source>
</evidence>
<dbReference type="AlphaFoldDB" id="A0A4R5APR7"/>